<comment type="subcellular location">
    <subcellularLocation>
        <location evidence="1">Membrane</location>
        <topology evidence="1">Single-pass type I membrane protein</topology>
    </subcellularLocation>
</comment>
<dbReference type="WBParaSite" id="BXY_0406400.1">
    <property type="protein sequence ID" value="BXY_0406400.1"/>
    <property type="gene ID" value="BXY_0406400"/>
</dbReference>
<evidence type="ECO:0000256" key="1">
    <source>
        <dbReference type="ARBA" id="ARBA00004479"/>
    </source>
</evidence>
<sequence>MEVVEKSGKCHFFKNLSTENCCTVQIEEIIVGKEGPKLNVKIAPKKTEEIPIEKPEPFLVFTNGTTLFRLHDWNDYLIQSEPLAVPFLLEGEQKITALSSLSSDEVLVGLSDGSVHLIDMRGENLTTIQKKLRDPDGISITQIAVDQVQECFYIVRDQTGLTRCFMPDCRDYTNLITSSLSYIQNIVVDAWNGYLYYITNSGDAFSTPLFMVDAPKEYKLQITRRIPEFPPVFTLDIDYKNQRLLALLRNGTLIGMNLIDQEVTDEREEFEINGKYNDVVRSQYFDNRLFWTSSHCEQENTPCLFSEEKNPESNSLNLNRYLYNGKVVDFAIMRDLPKPLGLSPLTELGLMVTDTEGKVSWRPPHPMPFQAPIAHGSNWRRLTFDCQIKDTAKNVTVSDKKGIEIYEYQVEIEAGRNYEASVRACAKDGTCSDWISTTNTAFNGNETEAIAVFAKQVDKLGAFNLIGEEIERAVPKNLPTSGIASYDSFSDNLYTVSDADSTIFRVSHSEKRKKFLDFVKVKYLIVLPKTAIITVASSYQVTAFRLTGSFYKSIYNSEEGGAEVVGLAADDANNMIVFFLQKEDGVVEKHSYKIGGDEQGSQVVASLKAFPRIRQITVLSKRFVFVTHENLLGTCDQALRNLNINYALKDVQHLIYYATWSKEKPIPDRALIQFSRDIDFGGENRNLLSWNIQPTVLKGHALYKIQLYPSGVDIKPTVDYSLSPSYTIPSQVLDKWNSKQQFDAQVSVITAWTEIAQNRTDLTAPTKPPNPPAGLKIFATTQKTVDGPRAVIDLFWDEPTEWNGDMLGYVVNCTNEADGRPEQVFSENVSARYSRAYSLEVKSGKVRCAVAARNEQNIVGKFSEPVEIDSGEFKPLVRLFAIDSTDQLLNINDWSNSKPSASESSREKRDGDTVKYQSVAFIGNDLYAIRKEQETTQPFLTNLDINDVNSVLHKIPITGEFSQISAMGSDWVGNRLLIVGNHDLLEIQLENFENLVAVTPRKLFSLSAGAQDAKQMIVDPFTNTAYLLSKNGSLFSLDLSKQTEDHIGLHIDCLKAQTVTSVVGEFVWNKPASPLIYALTWNGLITIDPISRKCSDINIDWTKFGEKGLKSVNLFTLADKTFIIFVTSSQLFIYDRANNNVTPIPIINPPLKQILATSQASQPYPDRSCFTLPSSETIQFNVINEGRSGALVNIGEPIVPSGCHNLSNPPTQYEIHFKRRDSEKVKHITSIQTVTHIENGILDKETDYDVSISAFNRYFPPSGQSESRHLRTSYGYPTAPQDPKVFALTPDTVVLYWKLPSTLNAPPSEIKYRITQKTKTTLPVVVGAKPFVNGDFGQLSDIVSCTLNPCQAKINNLRASSNYEFYITAIHVNRLNSQLAEDNEAISPETQTKTKDVPGTLRAENATSSSLLLRFNSLEPQFLPDDIFLQYRQSGVDASWLDVPNSTFDQSLNPILNMSITDLRSCTTYDYRFVAEYSDKFDYDGIERQFSERFYQQSQQARTKPGTPSPPLDISITQVKDGFLLKWNPPEDDGGSPITRYALDFRRNSTSEWEIAEVKNQPDFLQWRVLPTIVPEPKIAEFRVRAGNDEGLGSYAFLKSVMEPDQSPVEQNSIWFWPLLILTGLVMSIVILFLSGMLYFRQKNEKAKERKQRINKQINLQNIGDIEFPSAPSQIPPELQNEIQNLPKIPNSSLQVLKELGKGSFGVVNKGILRNWDAYGSKGVYVAIKVMKGCCRDQKQRSHFLKEAILMNNFDHPNIIRLLGVCLDDPNDHMLVMEFMEGGDLNAFLRDCKNKRGSPDCVELAFPELINMIVDVGRGCAHLEMHHFVHRDYATRNCLITSREAPRTTKIADFGMARDIYKDDYYRLNGNDLLPLRWLAPESASNGVFSCKSDVWAFGILIWEIVTMAEKPFGNHDNPVVLVKIKNGEHPKNPRNCPEEIYRVMERCWIMDVEKRPTFAELLPDLELLRCNHNLFTLDPYIIKDKENRRYDGEHINNGFDNSNDSITSFNRSGRLNDYESNRRYYLGDDSSYRALSGVSGDTRTTNVDYEIPRSSSTSTSHSRNASGYATDRPNDGFSYRNDAFKPDTPSDYEAPEMHSLSQPAFLNRLHSRNLRPGMSYANEVRSNSMNALSRDYSSDSPPGYAGHGRISRV</sequence>
<dbReference type="EMBL" id="CAJFCV020000005">
    <property type="protein sequence ID" value="CAG9122365.1"/>
    <property type="molecule type" value="Genomic_DNA"/>
</dbReference>
<feature type="domain" description="Protein kinase" evidence="20">
    <location>
        <begin position="1694"/>
        <end position="1976"/>
    </location>
</feature>
<dbReference type="InterPro" id="IPR036116">
    <property type="entry name" value="FN3_sf"/>
</dbReference>
<evidence type="ECO:0000256" key="6">
    <source>
        <dbReference type="ARBA" id="ARBA00022737"/>
    </source>
</evidence>
<dbReference type="InterPro" id="IPR050122">
    <property type="entry name" value="RTK"/>
</dbReference>
<evidence type="ECO:0000259" key="21">
    <source>
        <dbReference type="PROSITE" id="PS50853"/>
    </source>
</evidence>
<keyword evidence="10 19" id="KW-1133">Transmembrane helix</keyword>
<dbReference type="SUPFAM" id="SSF49265">
    <property type="entry name" value="Fibronectin type III"/>
    <property type="match status" value="3"/>
</dbReference>
<dbReference type="SUPFAM" id="SSF101898">
    <property type="entry name" value="NHL repeat"/>
    <property type="match status" value="1"/>
</dbReference>
<keyword evidence="14" id="KW-0325">Glycoprotein</keyword>
<dbReference type="eggNOG" id="KOG1095">
    <property type="taxonomic scope" value="Eukaryota"/>
</dbReference>
<keyword evidence="2 17" id="KW-0597">Phosphoprotein</keyword>
<dbReference type="InterPro" id="IPR017441">
    <property type="entry name" value="Protein_kinase_ATP_BS"/>
</dbReference>
<protein>
    <recommendedName>
        <fullName evidence="17">Tyrosine-protein kinase receptor</fullName>
        <ecNumber evidence="17">2.7.10.1</ecNumber>
    </recommendedName>
</protein>
<dbReference type="InterPro" id="IPR003961">
    <property type="entry name" value="FN3_dom"/>
</dbReference>
<dbReference type="InterPro" id="IPR001245">
    <property type="entry name" value="Ser-Thr/Tyr_kinase_cat_dom"/>
</dbReference>
<evidence type="ECO:0000256" key="3">
    <source>
        <dbReference type="ARBA" id="ARBA00022679"/>
    </source>
</evidence>
<dbReference type="PROSITE" id="PS50011">
    <property type="entry name" value="PROTEIN_KINASE_DOM"/>
    <property type="match status" value="1"/>
</dbReference>
<evidence type="ECO:0000256" key="19">
    <source>
        <dbReference type="SAM" id="Phobius"/>
    </source>
</evidence>
<dbReference type="PANTHER" id="PTHR24416:SF525">
    <property type="entry name" value="INSULIN-LIKE RECEPTOR"/>
    <property type="match status" value="1"/>
</dbReference>
<evidence type="ECO:0000256" key="15">
    <source>
        <dbReference type="ARBA" id="ARBA00051243"/>
    </source>
</evidence>
<feature type="transmembrane region" description="Helical" evidence="19">
    <location>
        <begin position="1615"/>
        <end position="1640"/>
    </location>
</feature>
<dbReference type="InterPro" id="IPR013783">
    <property type="entry name" value="Ig-like_fold"/>
</dbReference>
<dbReference type="Pfam" id="PF07714">
    <property type="entry name" value="PK_Tyr_Ser-Thr"/>
    <property type="match status" value="1"/>
</dbReference>
<name>A0A1I7RTK9_BURXY</name>
<keyword evidence="6" id="KW-0677">Repeat</keyword>
<dbReference type="GO" id="GO:0005524">
    <property type="term" value="F:ATP binding"/>
    <property type="evidence" value="ECO:0007669"/>
    <property type="project" value="UniProtKB-UniRule"/>
</dbReference>
<keyword evidence="3" id="KW-0808">Transferase</keyword>
<dbReference type="CDD" id="cd00192">
    <property type="entry name" value="PTKc"/>
    <property type="match status" value="1"/>
</dbReference>
<evidence type="ECO:0000256" key="10">
    <source>
        <dbReference type="ARBA" id="ARBA00022989"/>
    </source>
</evidence>
<evidence type="ECO:0000256" key="11">
    <source>
        <dbReference type="ARBA" id="ARBA00023136"/>
    </source>
</evidence>
<feature type="domain" description="Fibronectin type-III" evidence="21">
    <location>
        <begin position="1279"/>
        <end position="1390"/>
    </location>
</feature>
<evidence type="ECO:0000256" key="13">
    <source>
        <dbReference type="ARBA" id="ARBA00023170"/>
    </source>
</evidence>
<dbReference type="EC" id="2.7.10.1" evidence="17"/>
<keyword evidence="12" id="KW-0829">Tyrosine-protein kinase</keyword>
<dbReference type="PROSITE" id="PS50853">
    <property type="entry name" value="FN3"/>
    <property type="match status" value="4"/>
</dbReference>
<evidence type="ECO:0000256" key="9">
    <source>
        <dbReference type="ARBA" id="ARBA00022840"/>
    </source>
</evidence>
<dbReference type="Pfam" id="PF25494">
    <property type="entry name" value="Beta-prop_Rol-3"/>
    <property type="match status" value="1"/>
</dbReference>
<keyword evidence="4 17" id="KW-0812">Transmembrane</keyword>
<dbReference type="Gene3D" id="2.60.40.10">
    <property type="entry name" value="Immunoglobulins"/>
    <property type="match status" value="3"/>
</dbReference>
<keyword evidence="5" id="KW-0732">Signal</keyword>
<dbReference type="Proteomes" id="UP000659654">
    <property type="component" value="Unassembled WGS sequence"/>
</dbReference>
<dbReference type="InterPro" id="IPR011042">
    <property type="entry name" value="6-blade_b-propeller_TolB-like"/>
</dbReference>
<keyword evidence="9 16" id="KW-0067">ATP-binding</keyword>
<dbReference type="GO" id="GO:0004714">
    <property type="term" value="F:transmembrane receptor protein tyrosine kinase activity"/>
    <property type="evidence" value="ECO:0007669"/>
    <property type="project" value="UniProtKB-EC"/>
</dbReference>
<dbReference type="InterPro" id="IPR057329">
    <property type="entry name" value="Beta-prop_Rol-3"/>
</dbReference>
<organism evidence="24 26">
    <name type="scientific">Bursaphelenchus xylophilus</name>
    <name type="common">Pinewood nematode worm</name>
    <name type="synonym">Aphelenchoides xylophilus</name>
    <dbReference type="NCBI Taxonomy" id="6326"/>
    <lineage>
        <taxon>Eukaryota</taxon>
        <taxon>Metazoa</taxon>
        <taxon>Ecdysozoa</taxon>
        <taxon>Nematoda</taxon>
        <taxon>Chromadorea</taxon>
        <taxon>Rhabditida</taxon>
        <taxon>Tylenchina</taxon>
        <taxon>Tylenchomorpha</taxon>
        <taxon>Aphelenchoidea</taxon>
        <taxon>Aphelenchoididae</taxon>
        <taxon>Bursaphelenchus</taxon>
    </lineage>
</organism>
<evidence type="ECO:0000256" key="5">
    <source>
        <dbReference type="ARBA" id="ARBA00022729"/>
    </source>
</evidence>
<feature type="region of interest" description="Disordered" evidence="18">
    <location>
        <begin position="2133"/>
        <end position="2154"/>
    </location>
</feature>
<dbReference type="SMR" id="A0A1I7RTK9"/>
<feature type="region of interest" description="Disordered" evidence="18">
    <location>
        <begin position="2036"/>
        <end position="2096"/>
    </location>
</feature>
<evidence type="ECO:0000256" key="14">
    <source>
        <dbReference type="ARBA" id="ARBA00023180"/>
    </source>
</evidence>
<dbReference type="InterPro" id="IPR008266">
    <property type="entry name" value="Tyr_kinase_AS"/>
</dbReference>
<evidence type="ECO:0000313" key="25">
    <source>
        <dbReference type="Proteomes" id="UP000659654"/>
    </source>
</evidence>
<dbReference type="PROSITE" id="PS00239">
    <property type="entry name" value="RECEPTOR_TYR_KIN_II"/>
    <property type="match status" value="1"/>
</dbReference>
<dbReference type="EMBL" id="CAJFDI010000005">
    <property type="protein sequence ID" value="CAD5231210.1"/>
    <property type="molecule type" value="Genomic_DNA"/>
</dbReference>
<comment type="catalytic activity">
    <reaction evidence="15 17">
        <text>L-tyrosyl-[protein] + ATP = O-phospho-L-tyrosyl-[protein] + ADP + H(+)</text>
        <dbReference type="Rhea" id="RHEA:10596"/>
        <dbReference type="Rhea" id="RHEA-COMP:10136"/>
        <dbReference type="Rhea" id="RHEA-COMP:20101"/>
        <dbReference type="ChEBI" id="CHEBI:15378"/>
        <dbReference type="ChEBI" id="CHEBI:30616"/>
        <dbReference type="ChEBI" id="CHEBI:46858"/>
        <dbReference type="ChEBI" id="CHEBI:61978"/>
        <dbReference type="ChEBI" id="CHEBI:456216"/>
        <dbReference type="EC" id="2.7.10.1"/>
    </reaction>
</comment>
<evidence type="ECO:0000313" key="24">
    <source>
        <dbReference type="Proteomes" id="UP000095284"/>
    </source>
</evidence>
<keyword evidence="8" id="KW-0418">Kinase</keyword>
<keyword evidence="7 16" id="KW-0547">Nucleotide-binding</keyword>
<feature type="binding site" evidence="16">
    <location>
        <position position="1729"/>
    </location>
    <ligand>
        <name>ATP</name>
        <dbReference type="ChEBI" id="CHEBI:30616"/>
    </ligand>
</feature>
<dbReference type="OrthoDB" id="65481at2759"/>
<feature type="domain" description="Fibronectin type-III" evidence="21">
    <location>
        <begin position="1507"/>
        <end position="1606"/>
    </location>
</feature>
<dbReference type="InterPro" id="IPR000719">
    <property type="entry name" value="Prot_kinase_dom"/>
</dbReference>
<dbReference type="GO" id="GO:0007169">
    <property type="term" value="P:cell surface receptor protein tyrosine kinase signaling pathway"/>
    <property type="evidence" value="ECO:0007669"/>
    <property type="project" value="InterPro"/>
</dbReference>
<dbReference type="Gene3D" id="2.120.10.30">
    <property type="entry name" value="TolB, C-terminal domain"/>
    <property type="match status" value="1"/>
</dbReference>
<feature type="domain" description="Fibronectin type-III" evidence="21">
    <location>
        <begin position="1397"/>
        <end position="1501"/>
    </location>
</feature>
<dbReference type="SUPFAM" id="SSF56112">
    <property type="entry name" value="Protein kinase-like (PK-like)"/>
    <property type="match status" value="1"/>
</dbReference>
<evidence type="ECO:0000256" key="4">
    <source>
        <dbReference type="ARBA" id="ARBA00022692"/>
    </source>
</evidence>
<dbReference type="GO" id="GO:0043235">
    <property type="term" value="C:receptor complex"/>
    <property type="evidence" value="ECO:0007669"/>
    <property type="project" value="TreeGrafter"/>
</dbReference>
<dbReference type="Proteomes" id="UP000095284">
    <property type="component" value="Unplaced"/>
</dbReference>
<evidence type="ECO:0000313" key="22">
    <source>
        <dbReference type="EMBL" id="CAD5231210.1"/>
    </source>
</evidence>
<dbReference type="Gene3D" id="3.30.200.20">
    <property type="entry name" value="Phosphorylase Kinase, domain 1"/>
    <property type="match status" value="1"/>
</dbReference>
<evidence type="ECO:0000313" key="23">
    <source>
        <dbReference type="EMBL" id="CAG9122365.1"/>
    </source>
</evidence>
<evidence type="ECO:0000313" key="26">
    <source>
        <dbReference type="WBParaSite" id="BXY_0406400.1"/>
    </source>
</evidence>
<evidence type="ECO:0000259" key="20">
    <source>
        <dbReference type="PROSITE" id="PS50011"/>
    </source>
</evidence>
<evidence type="ECO:0000256" key="8">
    <source>
        <dbReference type="ARBA" id="ARBA00022777"/>
    </source>
</evidence>
<evidence type="ECO:0000256" key="18">
    <source>
        <dbReference type="SAM" id="MobiDB-lite"/>
    </source>
</evidence>
<dbReference type="PROSITE" id="PS00109">
    <property type="entry name" value="PROTEIN_KINASE_TYR"/>
    <property type="match status" value="1"/>
</dbReference>
<evidence type="ECO:0000256" key="7">
    <source>
        <dbReference type="ARBA" id="ARBA00022741"/>
    </source>
</evidence>
<reference evidence="26" key="1">
    <citation type="submission" date="2016-11" db="UniProtKB">
        <authorList>
            <consortium name="WormBaseParasite"/>
        </authorList>
    </citation>
    <scope>IDENTIFICATION</scope>
</reference>
<dbReference type="CDD" id="cd00063">
    <property type="entry name" value="FN3"/>
    <property type="match status" value="3"/>
</dbReference>
<feature type="domain" description="Fibronectin type-III" evidence="21">
    <location>
        <begin position="771"/>
        <end position="873"/>
    </location>
</feature>
<dbReference type="SMART" id="SM00060">
    <property type="entry name" value="FN3"/>
    <property type="match status" value="5"/>
</dbReference>
<keyword evidence="13 17" id="KW-0675">Receptor</keyword>
<reference evidence="23" key="2">
    <citation type="submission" date="2020-08" db="EMBL/GenBank/DDBJ databases">
        <authorList>
            <person name="Kikuchi T."/>
        </authorList>
    </citation>
    <scope>NUCLEOTIDE SEQUENCE</scope>
    <source>
        <strain evidence="22">Ka4C1</strain>
    </source>
</reference>
<comment type="similarity">
    <text evidence="17">Belongs to the protein kinase superfamily. Tyr protein kinase family. Insulin receptor subfamily.</text>
</comment>
<dbReference type="InterPro" id="IPR011009">
    <property type="entry name" value="Kinase-like_dom_sf"/>
</dbReference>
<accession>A0A1I7RTK9</accession>
<evidence type="ECO:0000256" key="12">
    <source>
        <dbReference type="ARBA" id="ARBA00023137"/>
    </source>
</evidence>
<gene>
    <name evidence="22" type="ORF">BXYJ_LOCUS11367</name>
</gene>
<keyword evidence="11 19" id="KW-0472">Membrane</keyword>
<dbReference type="PRINTS" id="PR00109">
    <property type="entry name" value="TYRKINASE"/>
</dbReference>
<evidence type="ECO:0000256" key="16">
    <source>
        <dbReference type="PROSITE-ProRule" id="PRU10141"/>
    </source>
</evidence>
<dbReference type="PANTHER" id="PTHR24416">
    <property type="entry name" value="TYROSINE-PROTEIN KINASE RECEPTOR"/>
    <property type="match status" value="1"/>
</dbReference>
<evidence type="ECO:0000256" key="17">
    <source>
        <dbReference type="RuleBase" id="RU000312"/>
    </source>
</evidence>
<keyword evidence="25" id="KW-1185">Reference proteome</keyword>
<dbReference type="PROSITE" id="PS00107">
    <property type="entry name" value="PROTEIN_KINASE_ATP"/>
    <property type="match status" value="1"/>
</dbReference>
<dbReference type="GO" id="GO:0005886">
    <property type="term" value="C:plasma membrane"/>
    <property type="evidence" value="ECO:0007669"/>
    <property type="project" value="TreeGrafter"/>
</dbReference>
<dbReference type="Proteomes" id="UP000582659">
    <property type="component" value="Unassembled WGS sequence"/>
</dbReference>
<dbReference type="InterPro" id="IPR002011">
    <property type="entry name" value="Tyr_kinase_rcpt_2_CS"/>
</dbReference>
<evidence type="ECO:0000256" key="2">
    <source>
        <dbReference type="ARBA" id="ARBA00022553"/>
    </source>
</evidence>
<dbReference type="Gene3D" id="1.10.510.10">
    <property type="entry name" value="Transferase(Phosphotransferase) domain 1"/>
    <property type="match status" value="1"/>
</dbReference>
<proteinExistence type="inferred from homology"/>